<evidence type="ECO:0000313" key="2">
    <source>
        <dbReference type="Proteomes" id="UP001317532"/>
    </source>
</evidence>
<evidence type="ECO:0008006" key="3">
    <source>
        <dbReference type="Google" id="ProtNLM"/>
    </source>
</evidence>
<dbReference type="RefSeq" id="WP_317997162.1">
    <property type="nucleotide sequence ID" value="NZ_AP025523.1"/>
</dbReference>
<reference evidence="1 2" key="1">
    <citation type="journal article" date="2022" name="ISME Commun">
        <title>Vulcanimicrobium alpinus gen. nov. sp. nov., the first cultivated representative of the candidate phylum 'Eremiobacterota', is a metabolically versatile aerobic anoxygenic phototroph.</title>
        <authorList>
            <person name="Yabe S."/>
            <person name="Muto K."/>
            <person name="Abe K."/>
            <person name="Yokota A."/>
            <person name="Staudigel H."/>
            <person name="Tebo B.M."/>
        </authorList>
    </citation>
    <scope>NUCLEOTIDE SEQUENCE [LARGE SCALE GENOMIC DNA]</scope>
    <source>
        <strain evidence="1 2">WC8-2</strain>
    </source>
</reference>
<dbReference type="EMBL" id="AP025523">
    <property type="protein sequence ID" value="BDE06183.1"/>
    <property type="molecule type" value="Genomic_DNA"/>
</dbReference>
<accession>A0AAN1XVF9</accession>
<evidence type="ECO:0000313" key="1">
    <source>
        <dbReference type="EMBL" id="BDE06183.1"/>
    </source>
</evidence>
<protein>
    <recommendedName>
        <fullName evidence="3">(2Fe-2S) ferredoxin domain-containing protein</fullName>
    </recommendedName>
</protein>
<dbReference type="Proteomes" id="UP001317532">
    <property type="component" value="Chromosome"/>
</dbReference>
<proteinExistence type="predicted"/>
<organism evidence="1 2">
    <name type="scientific">Vulcanimicrobium alpinum</name>
    <dbReference type="NCBI Taxonomy" id="3016050"/>
    <lineage>
        <taxon>Bacteria</taxon>
        <taxon>Bacillati</taxon>
        <taxon>Vulcanimicrobiota</taxon>
        <taxon>Vulcanimicrobiia</taxon>
        <taxon>Vulcanimicrobiales</taxon>
        <taxon>Vulcanimicrobiaceae</taxon>
        <taxon>Vulcanimicrobium</taxon>
    </lineage>
</organism>
<keyword evidence="2" id="KW-1185">Reference proteome</keyword>
<sequence>MSEPIEVIPAWKRGGGLALVCEKCLNVRFAQDYPEHAGDERLKLREWLKERLRHDGHWGAIRATGTTCLDVCAKGRVTIVLEPAARGGAPSCLVFDPLEDRELIYDTIVRMLAPGERVDVP</sequence>
<name>A0AAN1XVF9_UNVUL</name>
<dbReference type="AlphaFoldDB" id="A0AAN1XVF9"/>
<gene>
    <name evidence="1" type="ORF">WPS_14590</name>
</gene>
<dbReference type="KEGG" id="vab:WPS_14590"/>